<proteinExistence type="predicted"/>
<protein>
    <submittedName>
        <fullName evidence="3">Transposase DDE domain protein</fullName>
    </submittedName>
</protein>
<evidence type="ECO:0000259" key="1">
    <source>
        <dbReference type="Pfam" id="PF01609"/>
    </source>
</evidence>
<evidence type="ECO:0000313" key="4">
    <source>
        <dbReference type="Proteomes" id="UP000320176"/>
    </source>
</evidence>
<dbReference type="Pfam" id="PF13808">
    <property type="entry name" value="DDE_Tnp_1_assoc"/>
    <property type="match status" value="1"/>
</dbReference>
<dbReference type="GO" id="GO:0004803">
    <property type="term" value="F:transposase activity"/>
    <property type="evidence" value="ECO:0007669"/>
    <property type="project" value="InterPro"/>
</dbReference>
<feature type="domain" description="Transposase IS4-like" evidence="1">
    <location>
        <begin position="66"/>
        <end position="303"/>
    </location>
</feature>
<dbReference type="GO" id="GO:0006313">
    <property type="term" value="P:DNA transposition"/>
    <property type="evidence" value="ECO:0007669"/>
    <property type="project" value="InterPro"/>
</dbReference>
<reference evidence="3 4" key="1">
    <citation type="submission" date="2019-02" db="EMBL/GenBank/DDBJ databases">
        <title>Deep-cultivation of Planctomycetes and their phenomic and genomic characterization uncovers novel biology.</title>
        <authorList>
            <person name="Wiegand S."/>
            <person name="Jogler M."/>
            <person name="Boedeker C."/>
            <person name="Pinto D."/>
            <person name="Vollmers J."/>
            <person name="Rivas-Marin E."/>
            <person name="Kohn T."/>
            <person name="Peeters S.H."/>
            <person name="Heuer A."/>
            <person name="Rast P."/>
            <person name="Oberbeckmann S."/>
            <person name="Bunk B."/>
            <person name="Jeske O."/>
            <person name="Meyerdierks A."/>
            <person name="Storesund J.E."/>
            <person name="Kallscheuer N."/>
            <person name="Luecker S."/>
            <person name="Lage O.M."/>
            <person name="Pohl T."/>
            <person name="Merkel B.J."/>
            <person name="Hornburger P."/>
            <person name="Mueller R.-W."/>
            <person name="Bruemmer F."/>
            <person name="Labrenz M."/>
            <person name="Spormann A.M."/>
            <person name="Op Den Camp H."/>
            <person name="Overmann J."/>
            <person name="Amann R."/>
            <person name="Jetten M.S.M."/>
            <person name="Mascher T."/>
            <person name="Medema M.H."/>
            <person name="Devos D.P."/>
            <person name="Kaster A.-K."/>
            <person name="Ovreas L."/>
            <person name="Rohde M."/>
            <person name="Galperin M.Y."/>
            <person name="Jogler C."/>
        </authorList>
    </citation>
    <scope>NUCLEOTIDE SEQUENCE [LARGE SCALE GENOMIC DNA]</scope>
    <source>
        <strain evidence="3 4">Pla52n</strain>
    </source>
</reference>
<feature type="domain" description="H repeat-associated protein N-terminal" evidence="2">
    <location>
        <begin position="1"/>
        <end position="58"/>
    </location>
</feature>
<comment type="caution">
    <text evidence="3">The sequence shown here is derived from an EMBL/GenBank/DDBJ whole genome shotgun (WGS) entry which is preliminary data.</text>
</comment>
<dbReference type="NCBIfam" id="NF033564">
    <property type="entry name" value="transpos_ISAs1"/>
    <property type="match status" value="1"/>
</dbReference>
<dbReference type="InterPro" id="IPR002559">
    <property type="entry name" value="Transposase_11"/>
</dbReference>
<evidence type="ECO:0000259" key="2">
    <source>
        <dbReference type="Pfam" id="PF13808"/>
    </source>
</evidence>
<dbReference type="GO" id="GO:0003677">
    <property type="term" value="F:DNA binding"/>
    <property type="evidence" value="ECO:0007669"/>
    <property type="project" value="InterPro"/>
</dbReference>
<keyword evidence="4" id="KW-1185">Reference proteome</keyword>
<dbReference type="AlphaFoldDB" id="A0A5C5ZGI6"/>
<dbReference type="InterPro" id="IPR032806">
    <property type="entry name" value="YbfD_N"/>
</dbReference>
<dbReference type="InterPro" id="IPR047647">
    <property type="entry name" value="ISAs1_transpos"/>
</dbReference>
<sequence>MIAGADDFVAIAKFANTKKEWFSKFLDMTAGVPSHDRFNAILNAVKPEEFEPMLLEWITQLHKITDGQVIAIDGKTLRRSYDTATGKAAIHMVSAWATANHISLGQTVVDAKSNEITAIPKLLEIIDVSGGLVTIDAMGCQTEIAAKIVDEGADYCLAVKGNQPTLHEGIKAFFLDHLEDDFARIEVFEHHTKETDHGRVDERSYYLCKVPSDLPDASRWKNLSAIGMSINNTERRKGDEIAVRYYILSKTLEGESFACAVRNHWGIENSCHWQLDVTFGEDQCRIRKGHGDENFSTLRRTALSLLKQEKTAKCGVKNRRLTAGWDDDYMEKVVFSR</sequence>
<dbReference type="Pfam" id="PF01609">
    <property type="entry name" value="DDE_Tnp_1"/>
    <property type="match status" value="1"/>
</dbReference>
<dbReference type="PANTHER" id="PTHR30298:SF0">
    <property type="entry name" value="PROTEIN YBFL-RELATED"/>
    <property type="match status" value="1"/>
</dbReference>
<dbReference type="EMBL" id="SJPN01000055">
    <property type="protein sequence ID" value="TWT86240.1"/>
    <property type="molecule type" value="Genomic_DNA"/>
</dbReference>
<gene>
    <name evidence="3" type="ORF">Pla52n_70950</name>
</gene>
<organism evidence="3 4">
    <name type="scientific">Stieleria varia</name>
    <dbReference type="NCBI Taxonomy" id="2528005"/>
    <lineage>
        <taxon>Bacteria</taxon>
        <taxon>Pseudomonadati</taxon>
        <taxon>Planctomycetota</taxon>
        <taxon>Planctomycetia</taxon>
        <taxon>Pirellulales</taxon>
        <taxon>Pirellulaceae</taxon>
        <taxon>Stieleria</taxon>
    </lineage>
</organism>
<accession>A0A5C5ZGI6</accession>
<name>A0A5C5ZGI6_9BACT</name>
<dbReference type="Proteomes" id="UP000320176">
    <property type="component" value="Unassembled WGS sequence"/>
</dbReference>
<dbReference type="PANTHER" id="PTHR30298">
    <property type="entry name" value="H REPEAT-ASSOCIATED PREDICTED TRANSPOSASE"/>
    <property type="match status" value="1"/>
</dbReference>
<dbReference type="InterPro" id="IPR051698">
    <property type="entry name" value="Transposase_11-like"/>
</dbReference>
<evidence type="ECO:0000313" key="3">
    <source>
        <dbReference type="EMBL" id="TWT86240.1"/>
    </source>
</evidence>